<evidence type="ECO:0000313" key="7">
    <source>
        <dbReference type="EMBL" id="NYZ24807.1"/>
    </source>
</evidence>
<dbReference type="PANTHER" id="PTHR11904:SF9">
    <property type="entry name" value="PURINE NUCLEOSIDE PHOSPHORYLASE-RELATED"/>
    <property type="match status" value="1"/>
</dbReference>
<dbReference type="GO" id="GO:0004731">
    <property type="term" value="F:purine-nucleoside phosphorylase activity"/>
    <property type="evidence" value="ECO:0007669"/>
    <property type="project" value="UniProtKB-EC"/>
</dbReference>
<keyword evidence="4 5" id="KW-0808">Transferase</keyword>
<dbReference type="PIRSF" id="PIRSF000477">
    <property type="entry name" value="PurNPase"/>
    <property type="match status" value="1"/>
</dbReference>
<dbReference type="EC" id="2.4.2.1" evidence="5"/>
<organism evidence="7 8">
    <name type="scientific">Azospirillum oleiclasticum</name>
    <dbReference type="NCBI Taxonomy" id="2735135"/>
    <lineage>
        <taxon>Bacteria</taxon>
        <taxon>Pseudomonadati</taxon>
        <taxon>Pseudomonadota</taxon>
        <taxon>Alphaproteobacteria</taxon>
        <taxon>Rhodospirillales</taxon>
        <taxon>Azospirillaceae</taxon>
        <taxon>Azospirillum</taxon>
    </lineage>
</organism>
<evidence type="ECO:0000259" key="6">
    <source>
        <dbReference type="Pfam" id="PF01048"/>
    </source>
</evidence>
<dbReference type="Pfam" id="PF01048">
    <property type="entry name" value="PNP_UDP_1"/>
    <property type="match status" value="1"/>
</dbReference>
<dbReference type="CDD" id="cd09009">
    <property type="entry name" value="PNP-EcPNPII_like"/>
    <property type="match status" value="1"/>
</dbReference>
<evidence type="ECO:0000256" key="1">
    <source>
        <dbReference type="ARBA" id="ARBA00005058"/>
    </source>
</evidence>
<feature type="domain" description="Nucleoside phosphorylase" evidence="6">
    <location>
        <begin position="23"/>
        <end position="269"/>
    </location>
</feature>
<keyword evidence="8" id="KW-1185">Reference proteome</keyword>
<comment type="similarity">
    <text evidence="2 5">Belongs to the PNP/MTAP phosphorylase family.</text>
</comment>
<dbReference type="Gene3D" id="3.40.50.1580">
    <property type="entry name" value="Nucleoside phosphorylase domain"/>
    <property type="match status" value="1"/>
</dbReference>
<dbReference type="InterPro" id="IPR000845">
    <property type="entry name" value="Nucleoside_phosphorylase_d"/>
</dbReference>
<dbReference type="Proteomes" id="UP000584642">
    <property type="component" value="Unassembled WGS sequence"/>
</dbReference>
<gene>
    <name evidence="7" type="ORF">HND93_34320</name>
</gene>
<evidence type="ECO:0000256" key="3">
    <source>
        <dbReference type="ARBA" id="ARBA00022676"/>
    </source>
</evidence>
<reference evidence="7 8" key="1">
    <citation type="submission" date="2020-05" db="EMBL/GenBank/DDBJ databases">
        <title>Azospirillum oleiclasticum sp. nov, a nitrogen-fixing and heavy crude oil-emulsifying bacterium isolated from the crude oil of Yumen Oilfield.</title>
        <authorList>
            <person name="Wu D."/>
            <person name="Cai M."/>
            <person name="Zhang X."/>
        </authorList>
    </citation>
    <scope>NUCLEOTIDE SEQUENCE [LARGE SCALE GENOMIC DNA]</scope>
    <source>
        <strain evidence="7 8">ROY-1-1-2</strain>
    </source>
</reference>
<comment type="function">
    <text evidence="5">The purine nucleoside phosphorylases catalyze the phosphorolytic breakdown of the N-glycosidic bond in the beta-(deoxy)ribonucleoside molecules, with the formation of the corresponding free purine bases and pentose-1-phosphate.</text>
</comment>
<evidence type="ECO:0000256" key="2">
    <source>
        <dbReference type="ARBA" id="ARBA00006751"/>
    </source>
</evidence>
<evidence type="ECO:0000313" key="8">
    <source>
        <dbReference type="Proteomes" id="UP000584642"/>
    </source>
</evidence>
<dbReference type="RefSeq" id="WP_180286577.1">
    <property type="nucleotide sequence ID" value="NZ_JABFDB010000045.1"/>
</dbReference>
<dbReference type="NCBIfam" id="TIGR01697">
    <property type="entry name" value="PNPH-PUNA-XAPA"/>
    <property type="match status" value="1"/>
</dbReference>
<evidence type="ECO:0000256" key="4">
    <source>
        <dbReference type="ARBA" id="ARBA00022679"/>
    </source>
</evidence>
<protein>
    <recommendedName>
        <fullName evidence="5">Purine nucleoside phosphorylase</fullName>
        <ecNumber evidence="5">2.4.2.1</ecNumber>
    </recommendedName>
    <alternativeName>
        <fullName evidence="5">Inosine-guanosine phosphorylase</fullName>
    </alternativeName>
</protein>
<proteinExistence type="inferred from homology"/>
<dbReference type="NCBIfam" id="NF006054">
    <property type="entry name" value="PRK08202.1"/>
    <property type="match status" value="1"/>
</dbReference>
<dbReference type="SUPFAM" id="SSF53167">
    <property type="entry name" value="Purine and uridine phosphorylases"/>
    <property type="match status" value="1"/>
</dbReference>
<name>A0ABX2TLA8_9PROT</name>
<accession>A0ABX2TLA8</accession>
<comment type="caution">
    <text evidence="7">The sequence shown here is derived from an EMBL/GenBank/DDBJ whole genome shotgun (WGS) entry which is preliminary data.</text>
</comment>
<sequence>MTASLAVQAAAEIARRAPGLTPRVGIILGSGLGGIADRVEGAVAIPYTELPGFPVPSVEGHAGRLVLGRLGGQPVAVMQGRVHAYEGAGFGALRTAIHALKAAGCGILFLTCAAGSLRLDVGPGRIVTISDHINMLGTNPLVGPNDSAVGPRFPSLQDAWDPALRRRVAVASERLGIPFSEGVYAAYLGPSFETPAEVRMLGRLGAEAVGMSTVPECIVARHCGLRVAGCAVITNLGVGLSDGPVNHEHTLAAASAAAADLERLLIGFLNDLDTPDEGHP</sequence>
<dbReference type="PANTHER" id="PTHR11904">
    <property type="entry name" value="METHYLTHIOADENOSINE/PURINE NUCLEOSIDE PHOSPHORYLASE"/>
    <property type="match status" value="1"/>
</dbReference>
<dbReference type="EMBL" id="JABFDB010000045">
    <property type="protein sequence ID" value="NYZ24807.1"/>
    <property type="molecule type" value="Genomic_DNA"/>
</dbReference>
<evidence type="ECO:0000256" key="5">
    <source>
        <dbReference type="PIRNR" id="PIRNR000477"/>
    </source>
</evidence>
<comment type="pathway">
    <text evidence="1 5">Purine metabolism; purine nucleoside salvage.</text>
</comment>
<keyword evidence="3 5" id="KW-0328">Glycosyltransferase</keyword>
<dbReference type="InterPro" id="IPR011268">
    <property type="entry name" value="Purine_phosphorylase"/>
</dbReference>
<dbReference type="InterPro" id="IPR035994">
    <property type="entry name" value="Nucleoside_phosphorylase_sf"/>
</dbReference>